<protein>
    <recommendedName>
        <fullName evidence="4">PH (Pleckstrin Homology) domain-containing protein</fullName>
    </recommendedName>
</protein>
<name>A0A327S636_9FLAO</name>
<dbReference type="EMBL" id="QLLQ01000006">
    <property type="protein sequence ID" value="RAJ24530.1"/>
    <property type="molecule type" value="Genomic_DNA"/>
</dbReference>
<keyword evidence="1" id="KW-0472">Membrane</keyword>
<evidence type="ECO:0000313" key="3">
    <source>
        <dbReference type="Proteomes" id="UP000248987"/>
    </source>
</evidence>
<evidence type="ECO:0000256" key="1">
    <source>
        <dbReference type="SAM" id="Phobius"/>
    </source>
</evidence>
<evidence type="ECO:0000313" key="2">
    <source>
        <dbReference type="EMBL" id="RAJ24530.1"/>
    </source>
</evidence>
<dbReference type="Proteomes" id="UP000248987">
    <property type="component" value="Unassembled WGS sequence"/>
</dbReference>
<feature type="transmembrane region" description="Helical" evidence="1">
    <location>
        <begin position="56"/>
        <end position="74"/>
    </location>
</feature>
<accession>A0A327S636</accession>
<keyword evidence="3" id="KW-1185">Reference proteome</keyword>
<evidence type="ECO:0008006" key="4">
    <source>
        <dbReference type="Google" id="ProtNLM"/>
    </source>
</evidence>
<reference evidence="2 3" key="1">
    <citation type="submission" date="2018-06" db="EMBL/GenBank/DDBJ databases">
        <title>Genomic Encyclopedia of Archaeal and Bacterial Type Strains, Phase II (KMG-II): from individual species to whole genera.</title>
        <authorList>
            <person name="Goeker M."/>
        </authorList>
    </citation>
    <scope>NUCLEOTIDE SEQUENCE [LARGE SCALE GENOMIC DNA]</scope>
    <source>
        <strain evidence="2 3">DSM 12408</strain>
    </source>
</reference>
<comment type="caution">
    <text evidence="2">The sequence shown here is derived from an EMBL/GenBank/DDBJ whole genome shotgun (WGS) entry which is preliminary data.</text>
</comment>
<keyword evidence="1" id="KW-1133">Transmembrane helix</keyword>
<sequence>MDIGYIYMLAKSKKKKKKIVMKIKFKKKRIYINLILGLVWIGLGIFSLLENESLRWTDYGYLLAGVLYLGHYLYDLNNQYLTIQNGTIRKNALYGFRKKMNLNEINCIEKYEGDYTLKTETKELKINTKLIDEKSLAELNRILNELDISPKKNAIC</sequence>
<organism evidence="2 3">
    <name type="scientific">Gelidibacter algens</name>
    <dbReference type="NCBI Taxonomy" id="49280"/>
    <lineage>
        <taxon>Bacteria</taxon>
        <taxon>Pseudomonadati</taxon>
        <taxon>Bacteroidota</taxon>
        <taxon>Flavobacteriia</taxon>
        <taxon>Flavobacteriales</taxon>
        <taxon>Flavobacteriaceae</taxon>
        <taxon>Gelidibacter</taxon>
    </lineage>
</organism>
<keyword evidence="1" id="KW-0812">Transmembrane</keyword>
<gene>
    <name evidence="2" type="ORF">LX77_02084</name>
</gene>
<proteinExistence type="predicted"/>
<feature type="transmembrane region" description="Helical" evidence="1">
    <location>
        <begin position="30"/>
        <end position="50"/>
    </location>
</feature>
<dbReference type="AlphaFoldDB" id="A0A327S636"/>